<dbReference type="SUPFAM" id="SSF52047">
    <property type="entry name" value="RNI-like"/>
    <property type="match status" value="1"/>
</dbReference>
<dbReference type="OrthoDB" id="683932at2759"/>
<dbReference type="InterPro" id="IPR032675">
    <property type="entry name" value="LRR_dom_sf"/>
</dbReference>
<dbReference type="AlphaFoldDB" id="A0A3B6SL21"/>
<name>A0A3B6SL21_WHEAT</name>
<protein>
    <recommendedName>
        <fullName evidence="3">R13L1/DRL21-like LRR repeat region domain-containing protein</fullName>
    </recommendedName>
</protein>
<organism evidence="4">
    <name type="scientific">Triticum aestivum</name>
    <name type="common">Wheat</name>
    <dbReference type="NCBI Taxonomy" id="4565"/>
    <lineage>
        <taxon>Eukaryota</taxon>
        <taxon>Viridiplantae</taxon>
        <taxon>Streptophyta</taxon>
        <taxon>Embryophyta</taxon>
        <taxon>Tracheophyta</taxon>
        <taxon>Spermatophyta</taxon>
        <taxon>Magnoliopsida</taxon>
        <taxon>Liliopsida</taxon>
        <taxon>Poales</taxon>
        <taxon>Poaceae</taxon>
        <taxon>BOP clade</taxon>
        <taxon>Pooideae</taxon>
        <taxon>Triticodae</taxon>
        <taxon>Triticeae</taxon>
        <taxon>Triticinae</taxon>
        <taxon>Triticum</taxon>
    </lineage>
</organism>
<proteinExistence type="predicted"/>
<dbReference type="STRING" id="4565.A0A3B6SL21"/>
<dbReference type="Gramene" id="TraesLDM7B03G04259130.1">
    <property type="protein sequence ID" value="TraesLDM7B03G04259130.1"/>
    <property type="gene ID" value="TraesLDM7B03G04259130"/>
</dbReference>
<dbReference type="Gramene" id="TraesCLE_scaffold_005790_01G000300.1">
    <property type="protein sequence ID" value="TraesCLE_scaffold_005790_01G000300.1"/>
    <property type="gene ID" value="TraesCLE_scaffold_005790_01G000300"/>
</dbReference>
<dbReference type="PANTHER" id="PTHR36766">
    <property type="entry name" value="PLANT BROAD-SPECTRUM MILDEW RESISTANCE PROTEIN RPW8"/>
    <property type="match status" value="1"/>
</dbReference>
<reference evidence="4" key="1">
    <citation type="submission" date="2018-08" db="EMBL/GenBank/DDBJ databases">
        <authorList>
            <person name="Rossello M."/>
        </authorList>
    </citation>
    <scope>NUCLEOTIDE SEQUENCE [LARGE SCALE GENOMIC DNA]</scope>
    <source>
        <strain evidence="4">cv. Chinese Spring</strain>
    </source>
</reference>
<evidence type="ECO:0000259" key="3">
    <source>
        <dbReference type="Pfam" id="PF25019"/>
    </source>
</evidence>
<dbReference type="Gene3D" id="3.80.10.10">
    <property type="entry name" value="Ribonuclease Inhibitor"/>
    <property type="match status" value="1"/>
</dbReference>
<dbReference type="Proteomes" id="UP000019116">
    <property type="component" value="Chromosome 7B"/>
</dbReference>
<dbReference type="PANTHER" id="PTHR36766:SF40">
    <property type="entry name" value="DISEASE RESISTANCE PROTEIN RGA3"/>
    <property type="match status" value="1"/>
</dbReference>
<feature type="compositionally biased region" description="Polar residues" evidence="2">
    <location>
        <begin position="1"/>
        <end position="16"/>
    </location>
</feature>
<evidence type="ECO:0000256" key="1">
    <source>
        <dbReference type="ARBA" id="ARBA00022614"/>
    </source>
</evidence>
<dbReference type="Gramene" id="TraesCS7B02G453100.1">
    <property type="protein sequence ID" value="TraesCS7B02G453100.1"/>
    <property type="gene ID" value="TraesCS7B02G453100"/>
</dbReference>
<sequence length="157" mass="17454">MHINSCSKLESTYGRKQQQGQSVSSIRQGSSSIEELSLYNCDGLTGVLYFPPSLKRLEIVKCGGLASLKSCSPELQSLEHLHLWNCKTLESLPDVPQAYSSLQHICISDCPGMKTLPASLQQHLGSIQEEHIDAHLYGNKPRPMLLKPKTWKYVCKG</sequence>
<evidence type="ECO:0000313" key="4">
    <source>
        <dbReference type="EnsemblPlants" id="TraesCS7B02G453100.1"/>
    </source>
</evidence>
<evidence type="ECO:0000313" key="5">
    <source>
        <dbReference type="Proteomes" id="UP000019116"/>
    </source>
</evidence>
<keyword evidence="1" id="KW-0433">Leucine-rich repeat</keyword>
<dbReference type="Pfam" id="PF25019">
    <property type="entry name" value="LRR_R13L1-DRL21"/>
    <property type="match status" value="1"/>
</dbReference>
<dbReference type="Gramene" id="TraesLAC7B03G04200820.1">
    <property type="protein sequence ID" value="TraesLAC7B03G04200820.1"/>
    <property type="gene ID" value="TraesLAC7B03G04200820"/>
</dbReference>
<feature type="domain" description="R13L1/DRL21-like LRR repeat region" evidence="3">
    <location>
        <begin position="48"/>
        <end position="110"/>
    </location>
</feature>
<feature type="region of interest" description="Disordered" evidence="2">
    <location>
        <begin position="1"/>
        <end position="26"/>
    </location>
</feature>
<evidence type="ECO:0000256" key="2">
    <source>
        <dbReference type="SAM" id="MobiDB-lite"/>
    </source>
</evidence>
<dbReference type="SMR" id="A0A3B6SL21"/>
<keyword evidence="5" id="KW-1185">Reference proteome</keyword>
<feature type="compositionally biased region" description="Low complexity" evidence="2">
    <location>
        <begin position="17"/>
        <end position="26"/>
    </location>
</feature>
<accession>A0A3B6SL21</accession>
<dbReference type="InterPro" id="IPR056789">
    <property type="entry name" value="LRR_R13L1-DRL21"/>
</dbReference>
<dbReference type="EnsemblPlants" id="TraesCS7B02G453100.1">
    <property type="protein sequence ID" value="TraesCS7B02G453100.1"/>
    <property type="gene ID" value="TraesCS7B02G453100"/>
</dbReference>
<dbReference type="Gramene" id="TraesCS7B03G1223800.1">
    <property type="protein sequence ID" value="TraesCS7B03G1223800.1.CDS"/>
    <property type="gene ID" value="TraesCS7B03G1223800"/>
</dbReference>
<reference evidence="4" key="2">
    <citation type="submission" date="2018-10" db="UniProtKB">
        <authorList>
            <consortium name="EnsemblPlants"/>
        </authorList>
    </citation>
    <scope>IDENTIFICATION</scope>
</reference>